<evidence type="ECO:0000259" key="20">
    <source>
        <dbReference type="PROSITE" id="PS51383"/>
    </source>
</evidence>
<dbReference type="SUPFAM" id="SSF53613">
    <property type="entry name" value="Ribokinase-like"/>
    <property type="match status" value="1"/>
</dbReference>
<dbReference type="Gene3D" id="3.40.50.10260">
    <property type="entry name" value="YjeF N-terminal domain"/>
    <property type="match status" value="1"/>
</dbReference>
<dbReference type="HAMAP" id="MF_01966">
    <property type="entry name" value="NADHX_epimerase"/>
    <property type="match status" value="1"/>
</dbReference>
<keyword evidence="12 17" id="KW-0456">Lyase</keyword>
<feature type="binding site" evidence="17">
    <location>
        <position position="255"/>
    </location>
    <ligand>
        <name>(6S)-NADPHX</name>
        <dbReference type="ChEBI" id="CHEBI:64076"/>
    </ligand>
</feature>
<dbReference type="Pfam" id="PF01256">
    <property type="entry name" value="Carb_kinase"/>
    <property type="match status" value="1"/>
</dbReference>
<dbReference type="PIRSF" id="PIRSF017184">
    <property type="entry name" value="Nnr"/>
    <property type="match status" value="1"/>
</dbReference>
<evidence type="ECO:0000256" key="4">
    <source>
        <dbReference type="ARBA" id="ARBA00009524"/>
    </source>
</evidence>
<comment type="cofactor">
    <cofactor evidence="18 19">
        <name>K(+)</name>
        <dbReference type="ChEBI" id="CHEBI:29103"/>
    </cofactor>
    <text evidence="18 19">Binds 1 potassium ion per subunit.</text>
</comment>
<keyword evidence="9 18" id="KW-0630">Potassium</keyword>
<comment type="similarity">
    <text evidence="3 19">In the N-terminal section; belongs to the NnrE/AIBP family.</text>
</comment>
<dbReference type="GO" id="GO:0046496">
    <property type="term" value="P:nicotinamide nucleotide metabolic process"/>
    <property type="evidence" value="ECO:0007669"/>
    <property type="project" value="UniProtKB-UniRule"/>
</dbReference>
<dbReference type="Proteomes" id="UP000321389">
    <property type="component" value="Chromosome"/>
</dbReference>
<evidence type="ECO:0000256" key="3">
    <source>
        <dbReference type="ARBA" id="ARBA00006001"/>
    </source>
</evidence>
<evidence type="ECO:0000256" key="2">
    <source>
        <dbReference type="ARBA" id="ARBA00000909"/>
    </source>
</evidence>
<name>A0A5B8KVG0_9HYPH</name>
<feature type="binding site" evidence="18">
    <location>
        <begin position="123"/>
        <end position="129"/>
    </location>
    <ligand>
        <name>(6S)-NADPHX</name>
        <dbReference type="ChEBI" id="CHEBI:64076"/>
    </ligand>
</feature>
<comment type="catalytic activity">
    <reaction evidence="16 17 19">
        <text>(6S)-NADPHX + ADP = AMP + phosphate + NADPH + H(+)</text>
        <dbReference type="Rhea" id="RHEA:32235"/>
        <dbReference type="ChEBI" id="CHEBI:15378"/>
        <dbReference type="ChEBI" id="CHEBI:43474"/>
        <dbReference type="ChEBI" id="CHEBI:57783"/>
        <dbReference type="ChEBI" id="CHEBI:64076"/>
        <dbReference type="ChEBI" id="CHEBI:456215"/>
        <dbReference type="ChEBI" id="CHEBI:456216"/>
        <dbReference type="EC" id="4.2.1.136"/>
    </reaction>
</comment>
<dbReference type="GO" id="GO:0046872">
    <property type="term" value="F:metal ion binding"/>
    <property type="evidence" value="ECO:0007669"/>
    <property type="project" value="UniProtKB-UniRule"/>
</dbReference>
<dbReference type="PROSITE" id="PS51383">
    <property type="entry name" value="YJEF_C_3"/>
    <property type="match status" value="1"/>
</dbReference>
<dbReference type="GO" id="GO:0110051">
    <property type="term" value="P:metabolite repair"/>
    <property type="evidence" value="ECO:0007669"/>
    <property type="project" value="TreeGrafter"/>
</dbReference>
<dbReference type="NCBIfam" id="TIGR00197">
    <property type="entry name" value="yjeF_nterm"/>
    <property type="match status" value="1"/>
</dbReference>
<feature type="domain" description="YjeF N-terminal" evidence="21">
    <location>
        <begin position="11"/>
        <end position="210"/>
    </location>
</feature>
<dbReference type="InterPro" id="IPR017953">
    <property type="entry name" value="Carbohydrate_kinase_pred_CS"/>
</dbReference>
<evidence type="ECO:0000256" key="14">
    <source>
        <dbReference type="ARBA" id="ARBA00025153"/>
    </source>
</evidence>
<dbReference type="Pfam" id="PF03853">
    <property type="entry name" value="YjeF_N"/>
    <property type="match status" value="1"/>
</dbReference>
<keyword evidence="5 18" id="KW-0479">Metal-binding</keyword>
<comment type="similarity">
    <text evidence="17">Belongs to the NnrD/CARKD family.</text>
</comment>
<comment type="caution">
    <text evidence="18">Lacks conserved residue(s) required for the propagation of feature annotation.</text>
</comment>
<feature type="binding site" evidence="18">
    <location>
        <position position="152"/>
    </location>
    <ligand>
        <name>(6S)-NADPHX</name>
        <dbReference type="ChEBI" id="CHEBI:64076"/>
    </ligand>
</feature>
<feature type="binding site" evidence="17">
    <location>
        <position position="445"/>
    </location>
    <ligand>
        <name>(6S)-NADPHX</name>
        <dbReference type="ChEBI" id="CHEBI:64076"/>
    </ligand>
</feature>
<comment type="catalytic activity">
    <reaction evidence="1 18 19">
        <text>(6R)-NADHX = (6S)-NADHX</text>
        <dbReference type="Rhea" id="RHEA:32215"/>
        <dbReference type="ChEBI" id="CHEBI:64074"/>
        <dbReference type="ChEBI" id="CHEBI:64075"/>
        <dbReference type="EC" id="5.1.99.6"/>
    </reaction>
</comment>
<feature type="binding site" evidence="17">
    <location>
        <position position="444"/>
    </location>
    <ligand>
        <name>AMP</name>
        <dbReference type="ChEBI" id="CHEBI:456215"/>
    </ligand>
</feature>
<comment type="catalytic activity">
    <reaction evidence="2 18 19">
        <text>(6R)-NADPHX = (6S)-NADPHX</text>
        <dbReference type="Rhea" id="RHEA:32227"/>
        <dbReference type="ChEBI" id="CHEBI:64076"/>
        <dbReference type="ChEBI" id="CHEBI:64077"/>
        <dbReference type="EC" id="5.1.99.6"/>
    </reaction>
</comment>
<feature type="binding site" evidence="18">
    <location>
        <position position="119"/>
    </location>
    <ligand>
        <name>K(+)</name>
        <dbReference type="ChEBI" id="CHEBI:29103"/>
    </ligand>
</feature>
<keyword evidence="13" id="KW-0511">Multifunctional enzyme</keyword>
<evidence type="ECO:0000256" key="6">
    <source>
        <dbReference type="ARBA" id="ARBA00022741"/>
    </source>
</evidence>
<dbReference type="PROSITE" id="PS51385">
    <property type="entry name" value="YJEF_N"/>
    <property type="match status" value="1"/>
</dbReference>
<keyword evidence="10 17" id="KW-0520">NAD</keyword>
<feature type="domain" description="YjeF C-terminal" evidence="20">
    <location>
        <begin position="220"/>
        <end position="499"/>
    </location>
</feature>
<dbReference type="CDD" id="cd01171">
    <property type="entry name" value="YXKO-related"/>
    <property type="match status" value="1"/>
</dbReference>
<evidence type="ECO:0000256" key="5">
    <source>
        <dbReference type="ARBA" id="ARBA00022723"/>
    </source>
</evidence>
<keyword evidence="7 17" id="KW-0067">ATP-binding</keyword>
<keyword evidence="23" id="KW-1185">Reference proteome</keyword>
<proteinExistence type="inferred from homology"/>
<dbReference type="InterPro" id="IPR029056">
    <property type="entry name" value="Ribokinase-like"/>
</dbReference>
<comment type="function">
    <text evidence="17">Catalyzes the dehydration of the S-form of NAD(P)HX at the expense of ADP, which is converted to AMP. Together with NAD(P)HX epimerase, which catalyzes the epimerization of the S- and R-forms, the enzyme allows the repair of both epimers of NAD(P)HX, a damaged form of NAD(P)H that is a result of enzymatic or heat-dependent hydration.</text>
</comment>
<evidence type="ECO:0000256" key="10">
    <source>
        <dbReference type="ARBA" id="ARBA00023027"/>
    </source>
</evidence>
<evidence type="ECO:0000256" key="17">
    <source>
        <dbReference type="HAMAP-Rule" id="MF_01965"/>
    </source>
</evidence>
<dbReference type="SUPFAM" id="SSF64153">
    <property type="entry name" value="YjeF N-terminal domain-like"/>
    <property type="match status" value="1"/>
</dbReference>
<protein>
    <recommendedName>
        <fullName evidence="19">Bifunctional NAD(P)H-hydrate repair enzyme</fullName>
    </recommendedName>
    <alternativeName>
        <fullName evidence="19">Nicotinamide nucleotide repair protein</fullName>
    </alternativeName>
    <domain>
        <recommendedName>
            <fullName evidence="19">ADP-dependent (S)-NAD(P)H-hydrate dehydratase</fullName>
            <ecNumber evidence="19">4.2.1.136</ecNumber>
        </recommendedName>
        <alternativeName>
            <fullName evidence="19">ADP-dependent NAD(P)HX dehydratase</fullName>
        </alternativeName>
    </domain>
    <domain>
        <recommendedName>
            <fullName evidence="19">NAD(P)H-hydrate epimerase</fullName>
            <ecNumber evidence="19">5.1.99.6</ecNumber>
        </recommendedName>
    </domain>
</protein>
<feature type="binding site" evidence="18">
    <location>
        <position position="60"/>
    </location>
    <ligand>
        <name>K(+)</name>
        <dbReference type="ChEBI" id="CHEBI:29103"/>
    </ligand>
</feature>
<dbReference type="GO" id="GO:0052855">
    <property type="term" value="F:ADP-dependent NAD(P)H-hydrate dehydratase activity"/>
    <property type="evidence" value="ECO:0007669"/>
    <property type="project" value="UniProtKB-UniRule"/>
</dbReference>
<comment type="function">
    <text evidence="18">Catalyzes the epimerization of the S- and R-forms of NAD(P)HX, a damaged form of NAD(P)H that is a result of enzymatic or heat-dependent hydration. This is a prerequisite for the S-specific NAD(P)H-hydrate dehydratase to allow the repair of both epimers of NAD(P)HX.</text>
</comment>
<dbReference type="EMBL" id="CP042301">
    <property type="protein sequence ID" value="QDY99646.1"/>
    <property type="molecule type" value="Genomic_DNA"/>
</dbReference>
<dbReference type="GO" id="GO:0005524">
    <property type="term" value="F:ATP binding"/>
    <property type="evidence" value="ECO:0007669"/>
    <property type="project" value="UniProtKB-UniRule"/>
</dbReference>
<evidence type="ECO:0000256" key="1">
    <source>
        <dbReference type="ARBA" id="ARBA00000013"/>
    </source>
</evidence>
<sequence length="502" mass="51709">MMDELLTPAEMSEADRLAIAGGPSNGYGLMCRAGAAIAAAILARYPASRHFHVLCGPGNNGGDGLVVARLLADAGCPVTAYQDDSPRPGTDAAMALAALELRTRPLEVFYAGGDDLVVDAMFGAGLTRPLQGNFARAVERANASGAAVLAVDLPSGLSGDSGQVLGGIAIRADMTVTFFRRKPGHLLLPGRSLCGETVVADIGIADEALTTIGPKLWQNNPRLWQMHLPRPTENGHKYSRGHVASFSGGPSATGAARLAAMAAARAGAGAVTVVSPGSAMSVNAAHLTAIMLRRADRVDELADFVNSRKVAGAVIGPGFGVGEHCRNFVSALNRLRGEEVLGLVLDADALTSFEEEPEALFALLAKGTSSVQPAVLTPHEGEFGRLFPDLAGAMRSKVERAREAASRCTSVVILKGPDTVVASPDDRAVINAHASPYLATAGSGDVLAGLVAGFLAQGMPSFEAACAAVWIHGDCSLRFGPGLTADDLPGLIPTTLRQLVGT</sequence>
<evidence type="ECO:0000256" key="11">
    <source>
        <dbReference type="ARBA" id="ARBA00023235"/>
    </source>
</evidence>
<dbReference type="OrthoDB" id="9806925at2"/>
<dbReference type="EC" id="5.1.99.6" evidence="19"/>
<keyword evidence="8 17" id="KW-0521">NADP</keyword>
<dbReference type="PANTHER" id="PTHR12592:SF0">
    <property type="entry name" value="ATP-DEPENDENT (S)-NAD(P)H-HYDRATE DEHYDRATASE"/>
    <property type="match status" value="1"/>
</dbReference>
<dbReference type="InterPro" id="IPR000631">
    <property type="entry name" value="CARKD"/>
</dbReference>
<evidence type="ECO:0000256" key="9">
    <source>
        <dbReference type="ARBA" id="ARBA00022958"/>
    </source>
</evidence>
<evidence type="ECO:0000259" key="21">
    <source>
        <dbReference type="PROSITE" id="PS51385"/>
    </source>
</evidence>
<evidence type="ECO:0000256" key="13">
    <source>
        <dbReference type="ARBA" id="ARBA00023268"/>
    </source>
</evidence>
<dbReference type="PANTHER" id="PTHR12592">
    <property type="entry name" value="ATP-DEPENDENT (S)-NAD(P)H-HYDRATE DEHYDRATASE FAMILY MEMBER"/>
    <property type="match status" value="1"/>
</dbReference>
<gene>
    <name evidence="17" type="primary">nnrD</name>
    <name evidence="18" type="synonym">nnrE</name>
    <name evidence="22" type="ORF">FQ775_04240</name>
</gene>
<dbReference type="EC" id="4.2.1.136" evidence="19"/>
<dbReference type="KEGG" id="niy:FQ775_04240"/>
<evidence type="ECO:0000313" key="22">
    <source>
        <dbReference type="EMBL" id="QDY99646.1"/>
    </source>
</evidence>
<comment type="subunit">
    <text evidence="17">Homotetramer.</text>
</comment>
<dbReference type="Gene3D" id="3.40.1190.20">
    <property type="match status" value="1"/>
</dbReference>
<dbReference type="PROSITE" id="PS01050">
    <property type="entry name" value="YJEF_C_2"/>
    <property type="match status" value="1"/>
</dbReference>
<comment type="catalytic activity">
    <reaction evidence="15 17 19">
        <text>(6S)-NADHX + ADP = AMP + phosphate + NADH + H(+)</text>
        <dbReference type="Rhea" id="RHEA:32223"/>
        <dbReference type="ChEBI" id="CHEBI:15378"/>
        <dbReference type="ChEBI" id="CHEBI:43474"/>
        <dbReference type="ChEBI" id="CHEBI:57945"/>
        <dbReference type="ChEBI" id="CHEBI:64074"/>
        <dbReference type="ChEBI" id="CHEBI:456215"/>
        <dbReference type="ChEBI" id="CHEBI:456216"/>
        <dbReference type="EC" id="4.2.1.136"/>
    </reaction>
</comment>
<dbReference type="InterPro" id="IPR030677">
    <property type="entry name" value="Nnr"/>
</dbReference>
<evidence type="ECO:0000256" key="15">
    <source>
        <dbReference type="ARBA" id="ARBA00048238"/>
    </source>
</evidence>
<dbReference type="NCBIfam" id="TIGR00196">
    <property type="entry name" value="yjeF_cterm"/>
    <property type="match status" value="1"/>
</dbReference>
<evidence type="ECO:0000256" key="12">
    <source>
        <dbReference type="ARBA" id="ARBA00023239"/>
    </source>
</evidence>
<comment type="similarity">
    <text evidence="18">Belongs to the NnrE/AIBP family.</text>
</comment>
<organism evidence="22 23">
    <name type="scientific">Nitratireductor mangrovi</name>
    <dbReference type="NCBI Taxonomy" id="2599600"/>
    <lineage>
        <taxon>Bacteria</taxon>
        <taxon>Pseudomonadati</taxon>
        <taxon>Pseudomonadota</taxon>
        <taxon>Alphaproteobacteria</taxon>
        <taxon>Hyphomicrobiales</taxon>
        <taxon>Phyllobacteriaceae</taxon>
        <taxon>Nitratireductor</taxon>
    </lineage>
</organism>
<evidence type="ECO:0000256" key="18">
    <source>
        <dbReference type="HAMAP-Rule" id="MF_01966"/>
    </source>
</evidence>
<comment type="function">
    <text evidence="14 19">Bifunctional enzyme that catalyzes the epimerization of the S- and R-forms of NAD(P)HX and the dehydration of the S-form of NAD(P)HX at the expense of ADP, which is converted to AMP. This allows the repair of both epimers of NAD(P)HX, a damaged form of NAD(P)H that is a result of enzymatic or heat-dependent hydration.</text>
</comment>
<dbReference type="InterPro" id="IPR036652">
    <property type="entry name" value="YjeF_N_dom_sf"/>
</dbReference>
<feature type="binding site" evidence="17">
    <location>
        <begin position="415"/>
        <end position="419"/>
    </location>
    <ligand>
        <name>AMP</name>
        <dbReference type="ChEBI" id="CHEBI:456215"/>
    </ligand>
</feature>
<comment type="cofactor">
    <cofactor evidence="17">
        <name>Mg(2+)</name>
        <dbReference type="ChEBI" id="CHEBI:18420"/>
    </cofactor>
</comment>
<keyword evidence="6 17" id="KW-0547">Nucleotide-binding</keyword>
<dbReference type="HAMAP" id="MF_01965">
    <property type="entry name" value="NADHX_dehydratase"/>
    <property type="match status" value="1"/>
</dbReference>
<feature type="binding site" evidence="18">
    <location>
        <begin position="59"/>
        <end position="63"/>
    </location>
    <ligand>
        <name>(6S)-NADPHX</name>
        <dbReference type="ChEBI" id="CHEBI:64076"/>
    </ligand>
</feature>
<feature type="binding site" evidence="18">
    <location>
        <position position="155"/>
    </location>
    <ligand>
        <name>K(+)</name>
        <dbReference type="ChEBI" id="CHEBI:29103"/>
    </ligand>
</feature>
<evidence type="ECO:0000256" key="7">
    <source>
        <dbReference type="ARBA" id="ARBA00022840"/>
    </source>
</evidence>
<reference evidence="22" key="1">
    <citation type="submission" date="2020-04" db="EMBL/GenBank/DDBJ databases">
        <title>Nitratireductor sp. nov. isolated from mangrove soil.</title>
        <authorList>
            <person name="Ye Y."/>
        </authorList>
    </citation>
    <scope>NUCLEOTIDE SEQUENCE</scope>
    <source>
        <strain evidence="22">SY7</strain>
    </source>
</reference>
<feature type="binding site" evidence="17">
    <location>
        <position position="318"/>
    </location>
    <ligand>
        <name>(6S)-NADPHX</name>
        <dbReference type="ChEBI" id="CHEBI:64076"/>
    </ligand>
</feature>
<evidence type="ECO:0000256" key="19">
    <source>
        <dbReference type="PIRNR" id="PIRNR017184"/>
    </source>
</evidence>
<evidence type="ECO:0000313" key="23">
    <source>
        <dbReference type="Proteomes" id="UP000321389"/>
    </source>
</evidence>
<feature type="binding site" evidence="17">
    <location>
        <position position="379"/>
    </location>
    <ligand>
        <name>(6S)-NADPHX</name>
        <dbReference type="ChEBI" id="CHEBI:64076"/>
    </ligand>
</feature>
<dbReference type="AlphaFoldDB" id="A0A5B8KVG0"/>
<evidence type="ECO:0000256" key="16">
    <source>
        <dbReference type="ARBA" id="ARBA00049209"/>
    </source>
</evidence>
<dbReference type="InterPro" id="IPR004443">
    <property type="entry name" value="YjeF_N_dom"/>
</dbReference>
<keyword evidence="11 18" id="KW-0413">Isomerase</keyword>
<evidence type="ECO:0000256" key="8">
    <source>
        <dbReference type="ARBA" id="ARBA00022857"/>
    </source>
</evidence>
<dbReference type="GO" id="GO:0052856">
    <property type="term" value="F:NAD(P)HX epimerase activity"/>
    <property type="evidence" value="ECO:0007669"/>
    <property type="project" value="UniProtKB-UniRule"/>
</dbReference>
<accession>A0A5B8KVG0</accession>
<comment type="similarity">
    <text evidence="4 19">In the C-terminal section; belongs to the NnrD/CARKD family.</text>
</comment>